<protein>
    <submittedName>
        <fullName evidence="2">Uncharacterized protein</fullName>
    </submittedName>
</protein>
<proteinExistence type="predicted"/>
<dbReference type="WBParaSite" id="PS1159_v2.g22691.t1">
    <property type="protein sequence ID" value="PS1159_v2.g22691.t1"/>
    <property type="gene ID" value="PS1159_v2.g22691"/>
</dbReference>
<evidence type="ECO:0000313" key="2">
    <source>
        <dbReference type="WBParaSite" id="PS1159_v2.g22691.t1"/>
    </source>
</evidence>
<name>A0AC35G0L4_9BILA</name>
<sequence length="420" mass="46927">METSEGDGENIAAFEKSVKVAASDPFGGKNLKNGISGSIRNGKHLFTSSFIIKNPFEIPRQQSDEVPPPEVSEFCASQSLLNPNEALDNGQQSLHLAQQQQQQQPPQNSAVLQQQSPHPSTIGIQQSPYMDIVVKCNYFYIYVKVIEFDKDKNITYFEEGLLEIDSHLLRIQTLDAGPYTLTFNGLFFHLALIVHRFVDLLDDEISYYHENLPQTFLADPLSKSKNMEDVKNGGFSDCFDAPSEVIVTSSVPSSSSKMLGGLNDSSRSPKPKICSSEKRELIPFIKDELADKILIYKAMPPVVDILQNNQKQIVHLLAKCFEDAVKRGSDLYRISFTLLEFAITLESNRATIKNTKISDENEKRFIELMRKKAAATSAEKEEPEPPAKKPIQHPPHDPRRAPPTYTPPRSIFGATSSGID</sequence>
<organism evidence="1 2">
    <name type="scientific">Panagrolaimus sp. PS1159</name>
    <dbReference type="NCBI Taxonomy" id="55785"/>
    <lineage>
        <taxon>Eukaryota</taxon>
        <taxon>Metazoa</taxon>
        <taxon>Ecdysozoa</taxon>
        <taxon>Nematoda</taxon>
        <taxon>Chromadorea</taxon>
        <taxon>Rhabditida</taxon>
        <taxon>Tylenchina</taxon>
        <taxon>Panagrolaimomorpha</taxon>
        <taxon>Panagrolaimoidea</taxon>
        <taxon>Panagrolaimidae</taxon>
        <taxon>Panagrolaimus</taxon>
    </lineage>
</organism>
<accession>A0AC35G0L4</accession>
<dbReference type="Proteomes" id="UP000887580">
    <property type="component" value="Unplaced"/>
</dbReference>
<evidence type="ECO:0000313" key="1">
    <source>
        <dbReference type="Proteomes" id="UP000887580"/>
    </source>
</evidence>
<reference evidence="2" key="1">
    <citation type="submission" date="2022-11" db="UniProtKB">
        <authorList>
            <consortium name="WormBaseParasite"/>
        </authorList>
    </citation>
    <scope>IDENTIFICATION</scope>
</reference>